<accession>A0A835S9P4</accession>
<comment type="caution">
    <text evidence="1">The sequence shown here is derived from an EMBL/GenBank/DDBJ whole genome shotgun (WGS) entry which is preliminary data.</text>
</comment>
<name>A0A835S9P4_VANPL</name>
<proteinExistence type="predicted"/>
<dbReference type="EMBL" id="JADCNL010000001">
    <property type="protein sequence ID" value="KAG0499472.1"/>
    <property type="molecule type" value="Genomic_DNA"/>
</dbReference>
<protein>
    <submittedName>
        <fullName evidence="1">Uncharacterized protein</fullName>
    </submittedName>
</protein>
<keyword evidence="2" id="KW-1185">Reference proteome</keyword>
<dbReference type="Proteomes" id="UP000636800">
    <property type="component" value="Chromosome 1"/>
</dbReference>
<evidence type="ECO:0000313" key="1">
    <source>
        <dbReference type="EMBL" id="KAG0499472.1"/>
    </source>
</evidence>
<evidence type="ECO:0000313" key="2">
    <source>
        <dbReference type="Proteomes" id="UP000636800"/>
    </source>
</evidence>
<gene>
    <name evidence="1" type="ORF">HPP92_004163</name>
</gene>
<dbReference type="OrthoDB" id="9675250at2759"/>
<organism evidence="1 2">
    <name type="scientific">Vanilla planifolia</name>
    <name type="common">Vanilla</name>
    <dbReference type="NCBI Taxonomy" id="51239"/>
    <lineage>
        <taxon>Eukaryota</taxon>
        <taxon>Viridiplantae</taxon>
        <taxon>Streptophyta</taxon>
        <taxon>Embryophyta</taxon>
        <taxon>Tracheophyta</taxon>
        <taxon>Spermatophyta</taxon>
        <taxon>Magnoliopsida</taxon>
        <taxon>Liliopsida</taxon>
        <taxon>Asparagales</taxon>
        <taxon>Orchidaceae</taxon>
        <taxon>Vanilloideae</taxon>
        <taxon>Vanilleae</taxon>
        <taxon>Vanilla</taxon>
    </lineage>
</organism>
<dbReference type="AlphaFoldDB" id="A0A835S9P4"/>
<sequence length="201" mass="22612">MAFVRLFQYGSSLVRWQWWTKPQSFGQLASPCSPSHHLFASVRFPVPRLQHQIHLFCTTSAVAFDGAVSATAAHPWLEWDQFIAKIKSKGYFAVASSVAAEEDSELASAIGNRGAIEEINKLKNGCLKFARERFDILRSLPKEDIRAVVESGCPNLFRKAVNSAKRLRAFLRIDEADLWLPQFCPQCLLPGMQRASIKWCG</sequence>
<reference evidence="1 2" key="1">
    <citation type="journal article" date="2020" name="Nat. Food">
        <title>A phased Vanilla planifolia genome enables genetic improvement of flavour and production.</title>
        <authorList>
            <person name="Hasing T."/>
            <person name="Tang H."/>
            <person name="Brym M."/>
            <person name="Khazi F."/>
            <person name="Huang T."/>
            <person name="Chambers A.H."/>
        </authorList>
    </citation>
    <scope>NUCLEOTIDE SEQUENCE [LARGE SCALE GENOMIC DNA]</scope>
    <source>
        <tissue evidence="1">Leaf</tissue>
    </source>
</reference>